<feature type="domain" description="Sugar fermentation stimulation protein C-terminal" evidence="1">
    <location>
        <begin position="84"/>
        <end position="214"/>
    </location>
</feature>
<keyword evidence="4" id="KW-1185">Reference proteome</keyword>
<protein>
    <submittedName>
        <fullName evidence="3">DNA/RNA nuclease SfsA</fullName>
    </submittedName>
</protein>
<dbReference type="InterPro" id="IPR040452">
    <property type="entry name" value="SfsA_C"/>
</dbReference>
<sequence length="227" mass="26355">MIVDEKIIAGIFVEESKNRFLCRVIIDNKICECYVPSSSRIDNYLNLKGREVLLTENKGINKRTRFSLFAVKYYNKYILINLNMVNKIVGAMILERNMKHLSEIGIRREQTVEGYKTDLIVEDNGEFTIIEIKGVISAKREVEFPSVASERATMQLKKIKELLQRGYKVVYLIVSLSPIVKKIVLDPDFSEYYYLLNECVELGMRLKGFSLSYEEGSIIYNQKLRII</sequence>
<gene>
    <name evidence="3" type="ORF">KQJ23_04395</name>
</gene>
<evidence type="ECO:0000259" key="2">
    <source>
        <dbReference type="Pfam" id="PF17746"/>
    </source>
</evidence>
<evidence type="ECO:0000313" key="4">
    <source>
        <dbReference type="Proteomes" id="UP000743001"/>
    </source>
</evidence>
<dbReference type="InterPro" id="IPR005224">
    <property type="entry name" value="SfsA"/>
</dbReference>
<feature type="domain" description="SfsA N-terminal OB" evidence="2">
    <location>
        <begin position="17"/>
        <end position="80"/>
    </location>
</feature>
<dbReference type="PANTHER" id="PTHR30545:SF2">
    <property type="entry name" value="SUGAR FERMENTATION STIMULATION PROTEIN A"/>
    <property type="match status" value="1"/>
</dbReference>
<dbReference type="Proteomes" id="UP000743001">
    <property type="component" value="Unassembled WGS sequence"/>
</dbReference>
<evidence type="ECO:0000313" key="3">
    <source>
        <dbReference type="EMBL" id="MBU5671067.1"/>
    </source>
</evidence>
<reference evidence="3 4" key="1">
    <citation type="submission" date="2021-06" db="EMBL/GenBank/DDBJ databases">
        <authorList>
            <person name="Sun Q."/>
            <person name="Li D."/>
        </authorList>
    </citation>
    <scope>NUCLEOTIDE SEQUENCE [LARGE SCALE GENOMIC DNA]</scope>
    <source>
        <strain evidence="3 4">MSJ-6</strain>
    </source>
</reference>
<dbReference type="InterPro" id="IPR041465">
    <property type="entry name" value="SfsA_N"/>
</dbReference>
<dbReference type="EMBL" id="JAHLQJ010000003">
    <property type="protein sequence ID" value="MBU5671067.1"/>
    <property type="molecule type" value="Genomic_DNA"/>
</dbReference>
<comment type="caution">
    <text evidence="3">The sequence shown here is derived from an EMBL/GenBank/DDBJ whole genome shotgun (WGS) entry which is preliminary data.</text>
</comment>
<dbReference type="PANTHER" id="PTHR30545">
    <property type="entry name" value="SUGAR FERMENTATION STIMULATION PROTEIN A"/>
    <property type="match status" value="1"/>
</dbReference>
<proteinExistence type="predicted"/>
<accession>A0ABS6FLJ3</accession>
<evidence type="ECO:0000259" key="1">
    <source>
        <dbReference type="Pfam" id="PF03749"/>
    </source>
</evidence>
<organism evidence="3 4">
    <name type="scientific">Paenibacillus brevis</name>
    <dbReference type="NCBI Taxonomy" id="2841508"/>
    <lineage>
        <taxon>Bacteria</taxon>
        <taxon>Bacillati</taxon>
        <taxon>Bacillota</taxon>
        <taxon>Bacilli</taxon>
        <taxon>Bacillales</taxon>
        <taxon>Paenibacillaceae</taxon>
        <taxon>Paenibacillus</taxon>
    </lineage>
</organism>
<dbReference type="Pfam" id="PF17746">
    <property type="entry name" value="SfsA_N"/>
    <property type="match status" value="1"/>
</dbReference>
<name>A0ABS6FLJ3_9BACL</name>
<dbReference type="RefSeq" id="WP_216477472.1">
    <property type="nucleotide sequence ID" value="NZ_JAHLQJ010000003.1"/>
</dbReference>
<dbReference type="Pfam" id="PF03749">
    <property type="entry name" value="SfsA"/>
    <property type="match status" value="1"/>
</dbReference>